<dbReference type="GO" id="GO:0004553">
    <property type="term" value="F:hydrolase activity, hydrolyzing O-glycosyl compounds"/>
    <property type="evidence" value="ECO:0007669"/>
    <property type="project" value="InterPro"/>
</dbReference>
<dbReference type="SUPFAM" id="SSF50370">
    <property type="entry name" value="Ricin B-like lectins"/>
    <property type="match status" value="1"/>
</dbReference>
<proteinExistence type="inferred from homology"/>
<dbReference type="AlphaFoldDB" id="A0A2N8TY95"/>
<evidence type="ECO:0000256" key="5">
    <source>
        <dbReference type="ARBA" id="ARBA00023295"/>
    </source>
</evidence>
<dbReference type="EMBL" id="POUC01000003">
    <property type="protein sequence ID" value="PNG24003.1"/>
    <property type="molecule type" value="Genomic_DNA"/>
</dbReference>
<dbReference type="PANTHER" id="PTHR43772:SF2">
    <property type="entry name" value="PUTATIVE (AFU_ORTHOLOGUE AFUA_2G04480)-RELATED"/>
    <property type="match status" value="1"/>
</dbReference>
<name>A0A2N8TY95_9ACTN</name>
<evidence type="ECO:0000256" key="1">
    <source>
        <dbReference type="ARBA" id="ARBA00009865"/>
    </source>
</evidence>
<keyword evidence="4" id="KW-0119">Carbohydrate metabolism</keyword>
<keyword evidence="12" id="KW-1185">Reference proteome</keyword>
<evidence type="ECO:0000256" key="3">
    <source>
        <dbReference type="ARBA" id="ARBA00022801"/>
    </source>
</evidence>
<feature type="chain" id="PRO_5014892855" description="Ricin B lectin domain-containing protein" evidence="9">
    <location>
        <begin position="28"/>
        <end position="467"/>
    </location>
</feature>
<keyword evidence="9" id="KW-0732">Signal</keyword>
<keyword evidence="3 8" id="KW-0378">Hydrolase</keyword>
<dbReference type="GO" id="GO:0045493">
    <property type="term" value="P:xylan catabolic process"/>
    <property type="evidence" value="ECO:0007669"/>
    <property type="project" value="UniProtKB-KW"/>
</dbReference>
<dbReference type="InterPro" id="IPR000772">
    <property type="entry name" value="Ricin_B_lectin"/>
</dbReference>
<evidence type="ECO:0000256" key="2">
    <source>
        <dbReference type="ARBA" id="ARBA00022651"/>
    </source>
</evidence>
<dbReference type="RefSeq" id="WP_102907111.1">
    <property type="nucleotide sequence ID" value="NZ_POUC01000003.1"/>
</dbReference>
<organism evidence="11 12">
    <name type="scientific">Streptomyces cahuitamycinicus</name>
    <dbReference type="NCBI Taxonomy" id="2070367"/>
    <lineage>
        <taxon>Bacteria</taxon>
        <taxon>Bacillati</taxon>
        <taxon>Actinomycetota</taxon>
        <taxon>Actinomycetes</taxon>
        <taxon>Kitasatosporales</taxon>
        <taxon>Streptomycetaceae</taxon>
        <taxon>Streptomyces</taxon>
    </lineage>
</organism>
<dbReference type="PANTHER" id="PTHR43772">
    <property type="entry name" value="ENDO-1,4-BETA-XYLANASE"/>
    <property type="match status" value="1"/>
</dbReference>
<evidence type="ECO:0000256" key="4">
    <source>
        <dbReference type="ARBA" id="ARBA00023277"/>
    </source>
</evidence>
<keyword evidence="2" id="KW-0624">Polysaccharide degradation</keyword>
<dbReference type="PROSITE" id="PS50231">
    <property type="entry name" value="RICIN_B_LECTIN"/>
    <property type="match status" value="1"/>
</dbReference>
<sequence>MRTAGRTALTGILGLGLALTTVSPAAAAHHLTDGTSVELIARYSGKCADVVSASTADGAEVGQYTCNDGLNQLWRIRHLGNGYVQLAARHSGTCLDVSGASAADNAAVIQWSCSSRTNQQWKIENTGAGHTRLMARHSGKCLEVPGASTANGTRLRQQTCGTGTNQQWELNTVSNPAIPGLFADPNIVRFGDTYYLYATTDGFAGWSGTQFRAFSSKDLVNWTDHGVILDVDSDIAWADNSAWAPGIAEKNGKYYFYFSAGRASGDTRKLLGVAVADSPTGPFRDALGKPLVPAGSYAGQMIDPAVFTDADGRSYLYWGQGSSHQVPLNSDMVSFNSSQVRTYRPANYNEGSFVARRGNTYYFMWSENDTRSEDYRVAYATGSSPTGPWSNRVGTILQKDLSQGIKATGHHSVVQVPGTDQWYIAYHRFAIPNGDGTHRETMIDRLYFNADGSIRPVVPTIDGVDPI</sequence>
<evidence type="ECO:0000256" key="9">
    <source>
        <dbReference type="SAM" id="SignalP"/>
    </source>
</evidence>
<dbReference type="SUPFAM" id="SSF75005">
    <property type="entry name" value="Arabinanase/levansucrase/invertase"/>
    <property type="match status" value="1"/>
</dbReference>
<dbReference type="OrthoDB" id="9758923at2"/>
<feature type="active site" description="Proton acceptor" evidence="6">
    <location>
        <position position="184"/>
    </location>
</feature>
<evidence type="ECO:0000313" key="12">
    <source>
        <dbReference type="Proteomes" id="UP000235943"/>
    </source>
</evidence>
<feature type="domain" description="Ricin B lectin" evidence="10">
    <location>
        <begin position="35"/>
        <end position="171"/>
    </location>
</feature>
<gene>
    <name evidence="11" type="ORF">C1J00_00905</name>
</gene>
<dbReference type="InterPro" id="IPR052176">
    <property type="entry name" value="Glycosyl_Hydrlase_43_Enz"/>
</dbReference>
<evidence type="ECO:0000313" key="11">
    <source>
        <dbReference type="EMBL" id="PNG24003.1"/>
    </source>
</evidence>
<reference evidence="11 12" key="1">
    <citation type="submission" date="2018-01" db="EMBL/GenBank/DDBJ databases">
        <title>Draft genome sequence of Streptomyces sp. 13K301.</title>
        <authorList>
            <person name="Sahin N."/>
            <person name="Saygin H."/>
            <person name="Ay H."/>
        </authorList>
    </citation>
    <scope>NUCLEOTIDE SEQUENCE [LARGE SCALE GENOMIC DNA]</scope>
    <source>
        <strain evidence="11 12">13K301</strain>
    </source>
</reference>
<evidence type="ECO:0000256" key="7">
    <source>
        <dbReference type="PIRSR" id="PIRSR606710-2"/>
    </source>
</evidence>
<dbReference type="Gene3D" id="2.115.10.20">
    <property type="entry name" value="Glycosyl hydrolase domain, family 43"/>
    <property type="match status" value="1"/>
</dbReference>
<feature type="active site" description="Proton donor" evidence="6">
    <location>
        <position position="350"/>
    </location>
</feature>
<dbReference type="Pfam" id="PF04616">
    <property type="entry name" value="Glyco_hydro_43"/>
    <property type="match status" value="1"/>
</dbReference>
<dbReference type="CDD" id="cd09004">
    <property type="entry name" value="GH43_bXyl-like"/>
    <property type="match status" value="1"/>
</dbReference>
<keyword evidence="5 8" id="KW-0326">Glycosidase</keyword>
<dbReference type="Gene3D" id="2.80.10.50">
    <property type="match status" value="3"/>
</dbReference>
<comment type="caution">
    <text evidence="11">The sequence shown here is derived from an EMBL/GenBank/DDBJ whole genome shotgun (WGS) entry which is preliminary data.</text>
</comment>
<dbReference type="SMART" id="SM00458">
    <property type="entry name" value="RICIN"/>
    <property type="match status" value="1"/>
</dbReference>
<protein>
    <recommendedName>
        <fullName evidence="10">Ricin B lectin domain-containing protein</fullName>
    </recommendedName>
</protein>
<accession>A0A2N8TY95</accession>
<feature type="site" description="Important for catalytic activity, responsible for pKa modulation of the active site Glu and correct orientation of both the proton donor and substrate" evidence="7">
    <location>
        <position position="303"/>
    </location>
</feature>
<keyword evidence="2" id="KW-0858">Xylan degradation</keyword>
<feature type="signal peptide" evidence="9">
    <location>
        <begin position="1"/>
        <end position="27"/>
    </location>
</feature>
<dbReference type="Pfam" id="PF00652">
    <property type="entry name" value="Ricin_B_lectin"/>
    <property type="match status" value="1"/>
</dbReference>
<dbReference type="InterPro" id="IPR023296">
    <property type="entry name" value="Glyco_hydro_beta-prop_sf"/>
</dbReference>
<evidence type="ECO:0000259" key="10">
    <source>
        <dbReference type="SMART" id="SM00458"/>
    </source>
</evidence>
<comment type="similarity">
    <text evidence="1 8">Belongs to the glycosyl hydrolase 43 family.</text>
</comment>
<dbReference type="InterPro" id="IPR035992">
    <property type="entry name" value="Ricin_B-like_lectins"/>
</dbReference>
<dbReference type="InterPro" id="IPR006710">
    <property type="entry name" value="Glyco_hydro_43"/>
</dbReference>
<evidence type="ECO:0000256" key="8">
    <source>
        <dbReference type="RuleBase" id="RU361187"/>
    </source>
</evidence>
<dbReference type="CDD" id="cd23458">
    <property type="entry name" value="beta-trefoil_Ricin_AgaB34-like"/>
    <property type="match status" value="1"/>
</dbReference>
<evidence type="ECO:0000256" key="6">
    <source>
        <dbReference type="PIRSR" id="PIRSR606710-1"/>
    </source>
</evidence>
<dbReference type="Proteomes" id="UP000235943">
    <property type="component" value="Unassembled WGS sequence"/>
</dbReference>